<dbReference type="EMBL" id="FUXU01000123">
    <property type="protein sequence ID" value="SKA70045.1"/>
    <property type="molecule type" value="Genomic_DNA"/>
</dbReference>
<keyword evidence="2" id="KW-1185">Reference proteome</keyword>
<gene>
    <name evidence="1" type="ORF">SAMN02745132_04534</name>
</gene>
<dbReference type="InterPro" id="IPR009057">
    <property type="entry name" value="Homeodomain-like_sf"/>
</dbReference>
<sequence length="87" mass="10791">MTDFKGRHFSGQVILWAVRWYCKYGVSYRELAEMLEERGVDVDYTTIYRWVQKYAPEIERRLRWYWKPTQASSWQLDETYVKVKGRW</sequence>
<evidence type="ECO:0000313" key="2">
    <source>
        <dbReference type="Proteomes" id="UP000190162"/>
    </source>
</evidence>
<reference evidence="2" key="1">
    <citation type="submission" date="2017-02" db="EMBL/GenBank/DDBJ databases">
        <authorList>
            <person name="Varghese N."/>
            <person name="Submissions S."/>
        </authorList>
    </citation>
    <scope>NUCLEOTIDE SEQUENCE [LARGE SCALE GENOMIC DNA]</scope>
    <source>
        <strain evidence="2">DSM 22720</strain>
    </source>
</reference>
<accession>A0A1T4VYZ8</accession>
<dbReference type="AlphaFoldDB" id="A0A1T4VYZ8"/>
<dbReference type="Proteomes" id="UP000190162">
    <property type="component" value="Unassembled WGS sequence"/>
</dbReference>
<dbReference type="SUPFAM" id="SSF46689">
    <property type="entry name" value="Homeodomain-like"/>
    <property type="match status" value="1"/>
</dbReference>
<proteinExistence type="predicted"/>
<dbReference type="InterPro" id="IPR052183">
    <property type="entry name" value="IS_Transposase"/>
</dbReference>
<dbReference type="PANTHER" id="PTHR35528">
    <property type="entry name" value="BLL1675 PROTEIN"/>
    <property type="match status" value="1"/>
</dbReference>
<protein>
    <submittedName>
        <fullName evidence="1">Transposase IS66 family</fullName>
    </submittedName>
</protein>
<evidence type="ECO:0000313" key="1">
    <source>
        <dbReference type="EMBL" id="SKA70045.1"/>
    </source>
</evidence>
<name>A0A1T4VYZ8_9GAMM</name>
<dbReference type="OrthoDB" id="4315389at2"/>
<dbReference type="RefSeq" id="WP_139367832.1">
    <property type="nucleotide sequence ID" value="NZ_FUXU01000123.1"/>
</dbReference>
<organism evidence="1 2">
    <name type="scientific">Enterovibrio nigricans DSM 22720</name>
    <dbReference type="NCBI Taxonomy" id="1121868"/>
    <lineage>
        <taxon>Bacteria</taxon>
        <taxon>Pseudomonadati</taxon>
        <taxon>Pseudomonadota</taxon>
        <taxon>Gammaproteobacteria</taxon>
        <taxon>Vibrionales</taxon>
        <taxon>Vibrionaceae</taxon>
        <taxon>Enterovibrio</taxon>
    </lineage>
</organism>
<feature type="non-terminal residue" evidence="1">
    <location>
        <position position="87"/>
    </location>
</feature>
<dbReference type="PANTHER" id="PTHR35528:SF3">
    <property type="entry name" value="BLL1675 PROTEIN"/>
    <property type="match status" value="1"/>
</dbReference>